<sequence>MVWSLPLLLAACSSDAGGNEQAQVSLPSGHYEGPVSYQGSELRVSLDLREVAPGKLQADVSFPQLPGLEFEAGRLAYQEPQLRLEQQAGQAGGISIQAVREGDFLRGLLTIDSVRADFVWVRRGEAAPRGFREQGLTVHYAGRAQAARLLLPDDTLRLHPAVALLAVPRTQAAAQTRAAYLARRGFVTLVVTAPAPTDAADSSAYYATAAALSTLRHQAAVDSGRVGCWGRGSVGPQVAGAAARARPAAAFVVLESVAAATRDEASHYQPLSQQRIPVLALYAGLDTSVNVRESARRLRLVLENRRGTQIRTYPQAAADFVQPGRLSADGQWQWPKPAAGYWEGLTEWLREVTK</sequence>
<organism evidence="1 2">
    <name type="scientific">Hymenobacter sublimis</name>
    <dbReference type="NCBI Taxonomy" id="2933777"/>
    <lineage>
        <taxon>Bacteria</taxon>
        <taxon>Pseudomonadati</taxon>
        <taxon>Bacteroidota</taxon>
        <taxon>Cytophagia</taxon>
        <taxon>Cytophagales</taxon>
        <taxon>Hymenobacteraceae</taxon>
        <taxon>Hymenobacter</taxon>
    </lineage>
</organism>
<evidence type="ECO:0000313" key="2">
    <source>
        <dbReference type="Proteomes" id="UP000829647"/>
    </source>
</evidence>
<evidence type="ECO:0008006" key="3">
    <source>
        <dbReference type="Google" id="ProtNLM"/>
    </source>
</evidence>
<evidence type="ECO:0000313" key="1">
    <source>
        <dbReference type="EMBL" id="UPL48517.1"/>
    </source>
</evidence>
<dbReference type="SUPFAM" id="SSF53474">
    <property type="entry name" value="alpha/beta-Hydrolases"/>
    <property type="match status" value="1"/>
</dbReference>
<dbReference type="Gene3D" id="3.40.50.1820">
    <property type="entry name" value="alpha/beta hydrolase"/>
    <property type="match status" value="1"/>
</dbReference>
<protein>
    <recommendedName>
        <fullName evidence="3">Dienelactone hydrolase domain-containing protein</fullName>
    </recommendedName>
</protein>
<dbReference type="InterPro" id="IPR029058">
    <property type="entry name" value="AB_hydrolase_fold"/>
</dbReference>
<gene>
    <name evidence="1" type="ORF">MWH26_15145</name>
</gene>
<accession>A0ABY4J6Q9</accession>
<keyword evidence="2" id="KW-1185">Reference proteome</keyword>
<dbReference type="RefSeq" id="WP_247974925.1">
    <property type="nucleotide sequence ID" value="NZ_CP095848.1"/>
</dbReference>
<dbReference type="EMBL" id="CP095848">
    <property type="protein sequence ID" value="UPL48517.1"/>
    <property type="molecule type" value="Genomic_DNA"/>
</dbReference>
<name>A0ABY4J6Q9_9BACT</name>
<reference evidence="1 2" key="1">
    <citation type="submission" date="2022-04" db="EMBL/GenBank/DDBJ databases">
        <title>Hymenobacter sp. isolated from the air.</title>
        <authorList>
            <person name="Won M."/>
            <person name="Lee C.-M."/>
            <person name="Woen H.-Y."/>
            <person name="Kwon S.-W."/>
        </authorList>
    </citation>
    <scope>NUCLEOTIDE SEQUENCE [LARGE SCALE GENOMIC DNA]</scope>
    <source>
        <strain evidence="2">5516 S-25</strain>
    </source>
</reference>
<proteinExistence type="predicted"/>
<dbReference type="Proteomes" id="UP000829647">
    <property type="component" value="Chromosome"/>
</dbReference>